<dbReference type="PANTHER" id="PTHR34965">
    <property type="entry name" value="OS07G0118300 PROTEIN"/>
    <property type="match status" value="1"/>
</dbReference>
<dbReference type="OrthoDB" id="206313at2759"/>
<feature type="coiled-coil region" evidence="1">
    <location>
        <begin position="189"/>
        <end position="223"/>
    </location>
</feature>
<keyword evidence="2" id="KW-0472">Membrane</keyword>
<dbReference type="EMBL" id="LHPG02000029">
    <property type="protein sequence ID" value="PRW05808.1"/>
    <property type="molecule type" value="Genomic_DNA"/>
</dbReference>
<feature type="transmembrane region" description="Helical" evidence="2">
    <location>
        <begin position="88"/>
        <end position="109"/>
    </location>
</feature>
<sequence length="228" mass="24033">MNVGAASAAERGELLPSRGSFSGGGAGGGSSAPLAPPSGRAAGSRGHSCLLQVCRVFNFLTGLCALLCALAFGMAIAVRGEAASKDAYFVSGQAVRVFGIGIALLIVLIETEWPRFLSLVPLLDAWMGRGVLLVFEATLTYREAYPVGSTDFHKSLQLYRSAASVSLLVCGSVYLLGAVTCIGVIKSAKLKQEQAAVRAEAELERMERRKKELERQLGRSASQLGNRP</sequence>
<keyword evidence="4" id="KW-1185">Reference proteome</keyword>
<organism evidence="3 4">
    <name type="scientific">Chlorella sorokiniana</name>
    <name type="common">Freshwater green alga</name>
    <dbReference type="NCBI Taxonomy" id="3076"/>
    <lineage>
        <taxon>Eukaryota</taxon>
        <taxon>Viridiplantae</taxon>
        <taxon>Chlorophyta</taxon>
        <taxon>core chlorophytes</taxon>
        <taxon>Trebouxiophyceae</taxon>
        <taxon>Chlorellales</taxon>
        <taxon>Chlorellaceae</taxon>
        <taxon>Chlorella clade</taxon>
        <taxon>Chlorella</taxon>
    </lineage>
</organism>
<protein>
    <submittedName>
        <fullName evidence="3">Uncharacterized protein</fullName>
    </submittedName>
</protein>
<comment type="caution">
    <text evidence="3">The sequence shown here is derived from an EMBL/GenBank/DDBJ whole genome shotgun (WGS) entry which is preliminary data.</text>
</comment>
<name>A0A2P6TB79_CHLSO</name>
<evidence type="ECO:0000313" key="4">
    <source>
        <dbReference type="Proteomes" id="UP000239899"/>
    </source>
</evidence>
<keyword evidence="2" id="KW-1133">Transmembrane helix</keyword>
<keyword evidence="1" id="KW-0175">Coiled coil</keyword>
<dbReference type="AlphaFoldDB" id="A0A2P6TB79"/>
<dbReference type="PANTHER" id="PTHR34965:SF1">
    <property type="entry name" value="OS07G0118300 PROTEIN"/>
    <property type="match status" value="1"/>
</dbReference>
<feature type="transmembrane region" description="Helical" evidence="2">
    <location>
        <begin position="56"/>
        <end position="76"/>
    </location>
</feature>
<evidence type="ECO:0000313" key="3">
    <source>
        <dbReference type="EMBL" id="PRW05808.1"/>
    </source>
</evidence>
<gene>
    <name evidence="3" type="ORF">C2E21_9546</name>
</gene>
<accession>A0A2P6TB79</accession>
<keyword evidence="2" id="KW-0812">Transmembrane</keyword>
<proteinExistence type="predicted"/>
<feature type="transmembrane region" description="Helical" evidence="2">
    <location>
        <begin position="116"/>
        <end position="141"/>
    </location>
</feature>
<reference evidence="3 4" key="1">
    <citation type="journal article" date="2018" name="Plant J.">
        <title>Genome sequences of Chlorella sorokiniana UTEX 1602 and Micractinium conductrix SAG 241.80: implications to maltose excretion by a green alga.</title>
        <authorList>
            <person name="Arriola M.B."/>
            <person name="Velmurugan N."/>
            <person name="Zhang Y."/>
            <person name="Plunkett M.H."/>
            <person name="Hondzo H."/>
            <person name="Barney B.M."/>
        </authorList>
    </citation>
    <scope>NUCLEOTIDE SEQUENCE [LARGE SCALE GENOMIC DNA]</scope>
    <source>
        <strain evidence="4">UTEX 1602</strain>
    </source>
</reference>
<feature type="transmembrane region" description="Helical" evidence="2">
    <location>
        <begin position="161"/>
        <end position="185"/>
    </location>
</feature>
<evidence type="ECO:0000256" key="2">
    <source>
        <dbReference type="SAM" id="Phobius"/>
    </source>
</evidence>
<dbReference type="Proteomes" id="UP000239899">
    <property type="component" value="Unassembled WGS sequence"/>
</dbReference>
<evidence type="ECO:0000256" key="1">
    <source>
        <dbReference type="SAM" id="Coils"/>
    </source>
</evidence>